<evidence type="ECO:0000313" key="16">
    <source>
        <dbReference type="Proteomes" id="UP000199548"/>
    </source>
</evidence>
<evidence type="ECO:0000256" key="4">
    <source>
        <dbReference type="ARBA" id="ARBA00022516"/>
    </source>
</evidence>
<feature type="transmembrane region" description="Helical" evidence="13">
    <location>
        <begin position="233"/>
        <end position="252"/>
    </location>
</feature>
<evidence type="ECO:0000256" key="1">
    <source>
        <dbReference type="ARBA" id="ARBA00004651"/>
    </source>
</evidence>
<name>A0A1I3E0P9_9BURK</name>
<keyword evidence="7 13" id="KW-0812">Transmembrane</keyword>
<keyword evidence="8" id="KW-0448">Lipopolysaccharide biosynthesis</keyword>
<evidence type="ECO:0000256" key="11">
    <source>
        <dbReference type="ARBA" id="ARBA00023136"/>
    </source>
</evidence>
<keyword evidence="11 13" id="KW-0472">Membrane</keyword>
<feature type="transmembrane region" description="Helical" evidence="13">
    <location>
        <begin position="59"/>
        <end position="77"/>
    </location>
</feature>
<feature type="transmembrane region" description="Helical" evidence="13">
    <location>
        <begin position="30"/>
        <end position="53"/>
    </location>
</feature>
<protein>
    <submittedName>
        <fullName evidence="15">EamA-like transporter family protein</fullName>
    </submittedName>
</protein>
<dbReference type="Proteomes" id="UP000199548">
    <property type="component" value="Unassembled WGS sequence"/>
</dbReference>
<evidence type="ECO:0000256" key="10">
    <source>
        <dbReference type="ARBA" id="ARBA00023098"/>
    </source>
</evidence>
<evidence type="ECO:0000259" key="14">
    <source>
        <dbReference type="Pfam" id="PF00892"/>
    </source>
</evidence>
<comment type="similarity">
    <text evidence="12">Belongs to the drug/metabolite transporter (DMT) superfamily. Small multidrug resistance (SMR) (TC 2.A.7.1) family.</text>
</comment>
<keyword evidence="5" id="KW-0997">Cell inner membrane</keyword>
<feature type="domain" description="EamA" evidence="14">
    <location>
        <begin position="142"/>
        <end position="274"/>
    </location>
</feature>
<dbReference type="GO" id="GO:0022857">
    <property type="term" value="F:transmembrane transporter activity"/>
    <property type="evidence" value="ECO:0007669"/>
    <property type="project" value="InterPro"/>
</dbReference>
<feature type="transmembrane region" description="Helical" evidence="13">
    <location>
        <begin position="142"/>
        <end position="163"/>
    </location>
</feature>
<keyword evidence="3" id="KW-1003">Cell membrane</keyword>
<dbReference type="GO" id="GO:0009245">
    <property type="term" value="P:lipid A biosynthetic process"/>
    <property type="evidence" value="ECO:0007669"/>
    <property type="project" value="UniProtKB-KW"/>
</dbReference>
<keyword evidence="16" id="KW-1185">Reference proteome</keyword>
<dbReference type="InterPro" id="IPR037185">
    <property type="entry name" value="EmrE-like"/>
</dbReference>
<keyword evidence="9 13" id="KW-1133">Transmembrane helix</keyword>
<feature type="transmembrane region" description="Helical" evidence="13">
    <location>
        <begin position="205"/>
        <end position="227"/>
    </location>
</feature>
<evidence type="ECO:0000256" key="5">
    <source>
        <dbReference type="ARBA" id="ARBA00022519"/>
    </source>
</evidence>
<evidence type="ECO:0000256" key="2">
    <source>
        <dbReference type="ARBA" id="ARBA00022448"/>
    </source>
</evidence>
<accession>A0A1I3E0P9</accession>
<keyword evidence="10" id="KW-0443">Lipid metabolism</keyword>
<dbReference type="InterPro" id="IPR000390">
    <property type="entry name" value="Small_drug/metabolite_transptr"/>
</dbReference>
<dbReference type="InterPro" id="IPR000620">
    <property type="entry name" value="EamA_dom"/>
</dbReference>
<dbReference type="STRING" id="420953.SAMN05192543_101625"/>
<proteinExistence type="inferred from homology"/>
<evidence type="ECO:0000256" key="8">
    <source>
        <dbReference type="ARBA" id="ARBA00022985"/>
    </source>
</evidence>
<evidence type="ECO:0000256" key="9">
    <source>
        <dbReference type="ARBA" id="ARBA00022989"/>
    </source>
</evidence>
<evidence type="ECO:0000313" key="15">
    <source>
        <dbReference type="EMBL" id="SFH92525.1"/>
    </source>
</evidence>
<dbReference type="SUPFAM" id="SSF103481">
    <property type="entry name" value="Multidrug resistance efflux transporter EmrE"/>
    <property type="match status" value="2"/>
</dbReference>
<sequence>MSPVVIALALGAAVLHASWNAALRTGADRLWSITVMSFATTAVAIPVAAILPLPAPASWPYVLLSSCLQIAYSLFLVQAYRRGELGQVYPIVRGSVPLLVTLGAFLLTGRHPATLSLAGVALVAGGILSLSLGNQRAHTESIVMALVTGLMIAGYTTTDALGVRHTGNAQAYVAWIFLLYGVLMPITFVALRGKLTLNLRAPETLRALAGGVASLVAYGAVVSAFALGPVGPIAALRETSIVFAALIGRVFLGETLTVRRITACVIVTLGALCLGYQP</sequence>
<dbReference type="AlphaFoldDB" id="A0A1I3E0P9"/>
<comment type="subcellular location">
    <subcellularLocation>
        <location evidence="1">Cell membrane</location>
        <topology evidence="1">Multi-pass membrane protein</topology>
    </subcellularLocation>
</comment>
<evidence type="ECO:0000256" key="12">
    <source>
        <dbReference type="ARBA" id="ARBA00038032"/>
    </source>
</evidence>
<feature type="transmembrane region" description="Helical" evidence="13">
    <location>
        <begin position="169"/>
        <end position="193"/>
    </location>
</feature>
<dbReference type="Gene3D" id="1.10.3730.20">
    <property type="match status" value="2"/>
</dbReference>
<feature type="transmembrane region" description="Helical" evidence="13">
    <location>
        <begin position="113"/>
        <end position="130"/>
    </location>
</feature>
<gene>
    <name evidence="15" type="ORF">SAMN05192543_101625</name>
</gene>
<dbReference type="PANTHER" id="PTHR30561">
    <property type="entry name" value="SMR FAMILY PROTON-DEPENDENT DRUG EFFLUX TRANSPORTER SUGE"/>
    <property type="match status" value="1"/>
</dbReference>
<dbReference type="PANTHER" id="PTHR30561:SF1">
    <property type="entry name" value="MULTIDRUG TRANSPORTER EMRE"/>
    <property type="match status" value="1"/>
</dbReference>
<dbReference type="Pfam" id="PF00892">
    <property type="entry name" value="EamA"/>
    <property type="match status" value="1"/>
</dbReference>
<keyword evidence="6" id="KW-0441">Lipid A biosynthesis</keyword>
<feature type="transmembrane region" description="Helical" evidence="13">
    <location>
        <begin position="89"/>
        <end position="107"/>
    </location>
</feature>
<keyword evidence="4" id="KW-0444">Lipid biosynthesis</keyword>
<dbReference type="GO" id="GO:0009103">
    <property type="term" value="P:lipopolysaccharide biosynthetic process"/>
    <property type="evidence" value="ECO:0007669"/>
    <property type="project" value="UniProtKB-KW"/>
</dbReference>
<feature type="transmembrane region" description="Helical" evidence="13">
    <location>
        <begin position="6"/>
        <end position="23"/>
    </location>
</feature>
<dbReference type="EMBL" id="FOQU01000001">
    <property type="protein sequence ID" value="SFH92525.1"/>
    <property type="molecule type" value="Genomic_DNA"/>
</dbReference>
<keyword evidence="2" id="KW-0813">Transport</keyword>
<reference evidence="15 16" key="1">
    <citation type="submission" date="2016-10" db="EMBL/GenBank/DDBJ databases">
        <authorList>
            <person name="de Groot N.N."/>
        </authorList>
    </citation>
    <scope>NUCLEOTIDE SEQUENCE [LARGE SCALE GENOMIC DNA]</scope>
    <source>
        <strain evidence="15 16">LMG 23650</strain>
    </source>
</reference>
<dbReference type="GO" id="GO:0005886">
    <property type="term" value="C:plasma membrane"/>
    <property type="evidence" value="ECO:0007669"/>
    <property type="project" value="UniProtKB-SubCell"/>
</dbReference>
<dbReference type="RefSeq" id="WP_091007201.1">
    <property type="nucleotide sequence ID" value="NZ_CP041743.1"/>
</dbReference>
<organism evidence="15 16">
    <name type="scientific">Paraburkholderia megapolitana</name>
    <dbReference type="NCBI Taxonomy" id="420953"/>
    <lineage>
        <taxon>Bacteria</taxon>
        <taxon>Pseudomonadati</taxon>
        <taxon>Pseudomonadota</taxon>
        <taxon>Betaproteobacteria</taxon>
        <taxon>Burkholderiales</taxon>
        <taxon>Burkholderiaceae</taxon>
        <taxon>Paraburkholderia</taxon>
    </lineage>
</organism>
<evidence type="ECO:0000256" key="7">
    <source>
        <dbReference type="ARBA" id="ARBA00022692"/>
    </source>
</evidence>
<evidence type="ECO:0000256" key="3">
    <source>
        <dbReference type="ARBA" id="ARBA00022475"/>
    </source>
</evidence>
<dbReference type="OrthoDB" id="9783707at2"/>
<evidence type="ECO:0000256" key="13">
    <source>
        <dbReference type="SAM" id="Phobius"/>
    </source>
</evidence>
<evidence type="ECO:0000256" key="6">
    <source>
        <dbReference type="ARBA" id="ARBA00022556"/>
    </source>
</evidence>